<dbReference type="InterPro" id="IPR018101">
    <property type="entry name" value="Transl_elong_Ts_CS"/>
</dbReference>
<comment type="function">
    <text evidence="5 6">Associates with the EF-Tu.GDP complex and induces the exchange of GDP to GTP. It remains bound to the aminoacyl-tRNA.EF-Tu.GTP complex up to the GTP hydrolysis stage on the ribosome.</text>
</comment>
<dbReference type="PROSITE" id="PS01127">
    <property type="entry name" value="EF_TS_2"/>
    <property type="match status" value="1"/>
</dbReference>
<comment type="subcellular location">
    <subcellularLocation>
        <location evidence="5 7">Cytoplasm</location>
    </subcellularLocation>
</comment>
<sequence length="274" mass="30212">MAVTMAEISKLRKLTGAGMMDCKNALTETNGDIEAAKEIIRKKGQAVAAKREDREAAEGCVVAKAEGAYAAIVALKCETDFVAKNESFIALTNKILDAAMAAKAKSRDEVLALTIDGSDVASCITDEIGKTGEKMELGDFEYIEAPYTTAYIHPGNKLATIVGFNIADTDYQVAHDVAMQVAAMNPIAVRREEVPAETIEKEMEIGREKARQEGKPENILDRIAEGRLHKFFQEYCLVDQAFVKEPKETIQQYMSKSNKELTVTAFRRFTLNEE</sequence>
<dbReference type="FunFam" id="1.10.286.20:FF:000001">
    <property type="entry name" value="Elongation factor Ts"/>
    <property type="match status" value="1"/>
</dbReference>
<dbReference type="InterPro" id="IPR014039">
    <property type="entry name" value="Transl_elong_EFTs/EF1B_dimer"/>
</dbReference>
<dbReference type="InterPro" id="IPR009060">
    <property type="entry name" value="UBA-like_sf"/>
</dbReference>
<gene>
    <name evidence="5 9" type="primary">tsf</name>
    <name evidence="9" type="ORF">H9982_01215</name>
</gene>
<evidence type="ECO:0000256" key="2">
    <source>
        <dbReference type="ARBA" id="ARBA00016956"/>
    </source>
</evidence>
<evidence type="ECO:0000313" key="10">
    <source>
        <dbReference type="Proteomes" id="UP000824246"/>
    </source>
</evidence>
<protein>
    <recommendedName>
        <fullName evidence="2 5">Elongation factor Ts</fullName>
        <shortName evidence="5">EF-Ts</shortName>
    </recommendedName>
</protein>
<dbReference type="Pfam" id="PF00889">
    <property type="entry name" value="EF_TS"/>
    <property type="match status" value="1"/>
</dbReference>
<dbReference type="AlphaFoldDB" id="A0A9D1VQM5"/>
<keyword evidence="3 5" id="KW-0251">Elongation factor</keyword>
<dbReference type="GO" id="GO:0005737">
    <property type="term" value="C:cytoplasm"/>
    <property type="evidence" value="ECO:0007669"/>
    <property type="project" value="UniProtKB-SubCell"/>
</dbReference>
<dbReference type="Gene3D" id="3.30.479.20">
    <property type="entry name" value="Elongation factor Ts, dimerisation domain"/>
    <property type="match status" value="2"/>
</dbReference>
<evidence type="ECO:0000256" key="7">
    <source>
        <dbReference type="RuleBase" id="RU000643"/>
    </source>
</evidence>
<dbReference type="InterPro" id="IPR001816">
    <property type="entry name" value="Transl_elong_EFTs/EF1B"/>
</dbReference>
<organism evidence="9 10">
    <name type="scientific">Candidatus Barnesiella excrementipullorum</name>
    <dbReference type="NCBI Taxonomy" id="2838479"/>
    <lineage>
        <taxon>Bacteria</taxon>
        <taxon>Pseudomonadati</taxon>
        <taxon>Bacteroidota</taxon>
        <taxon>Bacteroidia</taxon>
        <taxon>Bacteroidales</taxon>
        <taxon>Barnesiellaceae</taxon>
        <taxon>Barnesiella</taxon>
    </lineage>
</organism>
<evidence type="ECO:0000259" key="8">
    <source>
        <dbReference type="Pfam" id="PF00889"/>
    </source>
</evidence>
<dbReference type="NCBIfam" id="TIGR00116">
    <property type="entry name" value="tsf"/>
    <property type="match status" value="1"/>
</dbReference>
<dbReference type="HAMAP" id="MF_00050">
    <property type="entry name" value="EF_Ts"/>
    <property type="match status" value="1"/>
</dbReference>
<feature type="region of interest" description="Involved in Mg(2+) ion dislocation from EF-Tu" evidence="5">
    <location>
        <begin position="79"/>
        <end position="82"/>
    </location>
</feature>
<dbReference type="PANTHER" id="PTHR11741">
    <property type="entry name" value="ELONGATION FACTOR TS"/>
    <property type="match status" value="1"/>
</dbReference>
<reference evidence="9" key="2">
    <citation type="submission" date="2021-04" db="EMBL/GenBank/DDBJ databases">
        <authorList>
            <person name="Gilroy R."/>
        </authorList>
    </citation>
    <scope>NUCLEOTIDE SEQUENCE</scope>
    <source>
        <strain evidence="9">ChiHjej12B11-16260</strain>
    </source>
</reference>
<evidence type="ECO:0000256" key="3">
    <source>
        <dbReference type="ARBA" id="ARBA00022768"/>
    </source>
</evidence>
<dbReference type="FunFam" id="1.10.8.10:FF:000001">
    <property type="entry name" value="Elongation factor Ts"/>
    <property type="match status" value="1"/>
</dbReference>
<evidence type="ECO:0000313" key="9">
    <source>
        <dbReference type="EMBL" id="HIX44817.1"/>
    </source>
</evidence>
<dbReference type="Proteomes" id="UP000824246">
    <property type="component" value="Unassembled WGS sequence"/>
</dbReference>
<name>A0A9D1VQM5_9BACT</name>
<proteinExistence type="inferred from homology"/>
<accession>A0A9D1VQM5</accession>
<comment type="caution">
    <text evidence="9">The sequence shown here is derived from an EMBL/GenBank/DDBJ whole genome shotgun (WGS) entry which is preliminary data.</text>
</comment>
<dbReference type="PROSITE" id="PS01126">
    <property type="entry name" value="EF_TS_1"/>
    <property type="match status" value="1"/>
</dbReference>
<comment type="similarity">
    <text evidence="1 5 6">Belongs to the EF-Ts family.</text>
</comment>
<dbReference type="EMBL" id="DXFB01000029">
    <property type="protein sequence ID" value="HIX44817.1"/>
    <property type="molecule type" value="Genomic_DNA"/>
</dbReference>
<dbReference type="CDD" id="cd14275">
    <property type="entry name" value="UBA_EF-Ts"/>
    <property type="match status" value="1"/>
</dbReference>
<keyword evidence="5" id="KW-0963">Cytoplasm</keyword>
<dbReference type="InterPro" id="IPR036402">
    <property type="entry name" value="EF-Ts_dimer_sf"/>
</dbReference>
<dbReference type="Gene3D" id="1.10.286.20">
    <property type="match status" value="1"/>
</dbReference>
<dbReference type="PANTHER" id="PTHR11741:SF0">
    <property type="entry name" value="ELONGATION FACTOR TS, MITOCHONDRIAL"/>
    <property type="match status" value="1"/>
</dbReference>
<reference evidence="9" key="1">
    <citation type="journal article" date="2021" name="PeerJ">
        <title>Extensive microbial diversity within the chicken gut microbiome revealed by metagenomics and culture.</title>
        <authorList>
            <person name="Gilroy R."/>
            <person name="Ravi A."/>
            <person name="Getino M."/>
            <person name="Pursley I."/>
            <person name="Horton D.L."/>
            <person name="Alikhan N.F."/>
            <person name="Baker D."/>
            <person name="Gharbi K."/>
            <person name="Hall N."/>
            <person name="Watson M."/>
            <person name="Adriaenssens E.M."/>
            <person name="Foster-Nyarko E."/>
            <person name="Jarju S."/>
            <person name="Secka A."/>
            <person name="Antonio M."/>
            <person name="Oren A."/>
            <person name="Chaudhuri R.R."/>
            <person name="La Ragione R."/>
            <person name="Hildebrand F."/>
            <person name="Pallen M.J."/>
        </authorList>
    </citation>
    <scope>NUCLEOTIDE SEQUENCE</scope>
    <source>
        <strain evidence="9">ChiHjej12B11-16260</strain>
    </source>
</reference>
<dbReference type="GO" id="GO:0003746">
    <property type="term" value="F:translation elongation factor activity"/>
    <property type="evidence" value="ECO:0007669"/>
    <property type="project" value="UniProtKB-UniRule"/>
</dbReference>
<feature type="domain" description="Translation elongation factor EFTs/EF1B dimerisation" evidence="8">
    <location>
        <begin position="70"/>
        <end position="273"/>
    </location>
</feature>
<evidence type="ECO:0000256" key="6">
    <source>
        <dbReference type="RuleBase" id="RU000642"/>
    </source>
</evidence>
<keyword evidence="4 5" id="KW-0648">Protein biosynthesis</keyword>
<evidence type="ECO:0000256" key="1">
    <source>
        <dbReference type="ARBA" id="ARBA00005532"/>
    </source>
</evidence>
<dbReference type="SUPFAM" id="SSF54713">
    <property type="entry name" value="Elongation factor Ts (EF-Ts), dimerisation domain"/>
    <property type="match status" value="1"/>
</dbReference>
<evidence type="ECO:0000256" key="4">
    <source>
        <dbReference type="ARBA" id="ARBA00022917"/>
    </source>
</evidence>
<dbReference type="Gene3D" id="1.10.8.10">
    <property type="entry name" value="DNA helicase RuvA subunit, C-terminal domain"/>
    <property type="match status" value="1"/>
</dbReference>
<evidence type="ECO:0000256" key="5">
    <source>
        <dbReference type="HAMAP-Rule" id="MF_00050"/>
    </source>
</evidence>
<dbReference type="SUPFAM" id="SSF46934">
    <property type="entry name" value="UBA-like"/>
    <property type="match status" value="1"/>
</dbReference>